<evidence type="ECO:0000256" key="1">
    <source>
        <dbReference type="ARBA" id="ARBA00009986"/>
    </source>
</evidence>
<dbReference type="InterPro" id="IPR016163">
    <property type="entry name" value="Ald_DH_C"/>
</dbReference>
<dbReference type="PANTHER" id="PTHR42986:SF1">
    <property type="entry name" value="BENZALDEHYDE DEHYDROGENASE YFMT"/>
    <property type="match status" value="1"/>
</dbReference>
<keyword evidence="9" id="KW-1185">Reference proteome</keyword>
<dbReference type="EMBL" id="JACYXI010000012">
    <property type="protein sequence ID" value="MBD8893390.1"/>
    <property type="molecule type" value="Genomic_DNA"/>
</dbReference>
<dbReference type="Gene3D" id="3.40.309.10">
    <property type="entry name" value="Aldehyde Dehydrogenase, Chain A, domain 2"/>
    <property type="match status" value="1"/>
</dbReference>
<dbReference type="Proteomes" id="UP000632063">
    <property type="component" value="Unassembled WGS sequence"/>
</dbReference>
<dbReference type="PROSITE" id="PS00687">
    <property type="entry name" value="ALDEHYDE_DEHYDR_GLU"/>
    <property type="match status" value="1"/>
</dbReference>
<evidence type="ECO:0000256" key="3">
    <source>
        <dbReference type="ARBA" id="ARBA00023027"/>
    </source>
</evidence>
<dbReference type="Gene3D" id="3.40.605.10">
    <property type="entry name" value="Aldehyde Dehydrogenase, Chain A, domain 1"/>
    <property type="match status" value="1"/>
</dbReference>
<reference evidence="9" key="1">
    <citation type="submission" date="2020-09" db="EMBL/GenBank/DDBJ databases">
        <title>The genome sequence of strain Labrenzia suaedae 4C16A.</title>
        <authorList>
            <person name="Liu Y."/>
        </authorList>
    </citation>
    <scope>NUCLEOTIDE SEQUENCE [LARGE SCALE GENOMIC DNA]</scope>
    <source>
        <strain evidence="9">4C16A</strain>
    </source>
</reference>
<dbReference type="InterPro" id="IPR016161">
    <property type="entry name" value="Ald_DH/histidinol_DH"/>
</dbReference>
<dbReference type="Pfam" id="PF00171">
    <property type="entry name" value="Aldedh"/>
    <property type="match status" value="1"/>
</dbReference>
<protein>
    <submittedName>
        <fullName evidence="8">Aldehyde dehydrogenase</fullName>
    </submittedName>
</protein>
<evidence type="ECO:0000259" key="7">
    <source>
        <dbReference type="Pfam" id="PF00171"/>
    </source>
</evidence>
<comment type="similarity">
    <text evidence="1 5">Belongs to the aldehyde dehydrogenase family.</text>
</comment>
<evidence type="ECO:0000256" key="6">
    <source>
        <dbReference type="SAM" id="MobiDB-lite"/>
    </source>
</evidence>
<dbReference type="InterPro" id="IPR015590">
    <property type="entry name" value="Aldehyde_DH_dom"/>
</dbReference>
<feature type="region of interest" description="Disordered" evidence="6">
    <location>
        <begin position="1"/>
        <end position="23"/>
    </location>
</feature>
<comment type="caution">
    <text evidence="8">The sequence shown here is derived from an EMBL/GenBank/DDBJ whole genome shotgun (WGS) entry which is preliminary data.</text>
</comment>
<reference evidence="8 9" key="2">
    <citation type="journal article" date="2021" name="Int. J. Syst. Evol. Microbiol.">
        <title>Roseibium litorale sp. nov., isolated from a tidal flat sediment and proposal for the reclassification of Labrenzia polysiphoniae as Roseibium polysiphoniae comb. nov.</title>
        <authorList>
            <person name="Liu Y."/>
            <person name="Pei T."/>
            <person name="Du J."/>
            <person name="Chao M."/>
            <person name="Deng M.R."/>
            <person name="Zhu H."/>
        </authorList>
    </citation>
    <scope>NUCLEOTIDE SEQUENCE [LARGE SCALE GENOMIC DNA]</scope>
    <source>
        <strain evidence="8 9">4C16A</strain>
    </source>
</reference>
<feature type="active site" evidence="4">
    <location>
        <position position="278"/>
    </location>
</feature>
<keyword evidence="3" id="KW-0520">NAD</keyword>
<dbReference type="InterPro" id="IPR029510">
    <property type="entry name" value="Ald_DH_CS_GLU"/>
</dbReference>
<evidence type="ECO:0000256" key="4">
    <source>
        <dbReference type="PROSITE-ProRule" id="PRU10007"/>
    </source>
</evidence>
<name>A0ABR9CRD5_9HYPH</name>
<feature type="compositionally biased region" description="Basic and acidic residues" evidence="6">
    <location>
        <begin position="11"/>
        <end position="23"/>
    </location>
</feature>
<evidence type="ECO:0000256" key="5">
    <source>
        <dbReference type="RuleBase" id="RU003345"/>
    </source>
</evidence>
<dbReference type="SUPFAM" id="SSF53720">
    <property type="entry name" value="ALDH-like"/>
    <property type="match status" value="1"/>
</dbReference>
<proteinExistence type="inferred from homology"/>
<organism evidence="8 9">
    <name type="scientific">Roseibium litorale</name>
    <dbReference type="NCBI Taxonomy" id="2803841"/>
    <lineage>
        <taxon>Bacteria</taxon>
        <taxon>Pseudomonadati</taxon>
        <taxon>Pseudomonadota</taxon>
        <taxon>Alphaproteobacteria</taxon>
        <taxon>Hyphomicrobiales</taxon>
        <taxon>Stappiaceae</taxon>
        <taxon>Roseibium</taxon>
    </lineage>
</organism>
<evidence type="ECO:0000256" key="2">
    <source>
        <dbReference type="ARBA" id="ARBA00023002"/>
    </source>
</evidence>
<sequence length="510" mass="54535">MTTLSVLGSRSVEEPCRSGRNGREEEFRVQSALYIDNRSVAASGNATSVRLNPVTDIAATVFAAATPQDCIAAVKSAAAAFPSWSKTGPNTRRDILLKASALLEERADQFVDAMMNETGASMPWVRFNIRLAAGMLREAASITTHIKGEIIPADKPGAYAFAFRRPVGVVLSIVPWNAPVILAVRAFGTALACGNTVVLKGSERSPATQFLLTKVMIDAGLPAGVMNYVTHTREDAAEVVEAMIACDEVRRVNFTGSTATGRVIAQLGAKYLKPVLLELGGKAPLLVLEDADIDNAVRAAAFGGYMHQGQICMSTERIVLDAKIADEFAAKMKAKVGTLSAGDPQKSNTPLGGLIDKDAAGRVEGLIEDAIAKGAVALVRGSRDGAVMQPTLLDRVTPDMNIYYEESFGPVTCMMRVNDIEEAISVANDTEYGLKAGIFSRDVKRALEIADRLEFGCCHINGPTVYDEAQMPLGGMKASGYGRFGGHAGIHEFTEIHWVSVEDPNQHYPI</sequence>
<dbReference type="InterPro" id="IPR016162">
    <property type="entry name" value="Ald_DH_N"/>
</dbReference>
<dbReference type="PANTHER" id="PTHR42986">
    <property type="entry name" value="BENZALDEHYDE DEHYDROGENASE YFMT"/>
    <property type="match status" value="1"/>
</dbReference>
<keyword evidence="2 5" id="KW-0560">Oxidoreductase</keyword>
<accession>A0ABR9CRD5</accession>
<evidence type="ECO:0000313" key="9">
    <source>
        <dbReference type="Proteomes" id="UP000632063"/>
    </source>
</evidence>
<feature type="domain" description="Aldehyde dehydrogenase" evidence="7">
    <location>
        <begin position="48"/>
        <end position="499"/>
    </location>
</feature>
<evidence type="ECO:0000313" key="8">
    <source>
        <dbReference type="EMBL" id="MBD8893390.1"/>
    </source>
</evidence>
<gene>
    <name evidence="8" type="ORF">IG616_17740</name>
</gene>
<dbReference type="CDD" id="cd07105">
    <property type="entry name" value="ALDH_SaliADH"/>
    <property type="match status" value="1"/>
</dbReference>